<feature type="region of interest" description="Disordered" evidence="1">
    <location>
        <begin position="1"/>
        <end position="50"/>
    </location>
</feature>
<feature type="region of interest" description="Disordered" evidence="1">
    <location>
        <begin position="68"/>
        <end position="234"/>
    </location>
</feature>
<dbReference type="PANTHER" id="PTHR31097">
    <property type="entry name" value="SI:DKEY-276J7.1"/>
    <property type="match status" value="1"/>
</dbReference>
<dbReference type="Pfam" id="PF17662">
    <property type="entry name" value="DUF5524"/>
    <property type="match status" value="1"/>
</dbReference>
<dbReference type="EMBL" id="JAFDVH010000015">
    <property type="protein sequence ID" value="KAG7464093.1"/>
    <property type="molecule type" value="Genomic_DNA"/>
</dbReference>
<sequence length="234" mass="25807">MSTEADHRRRKPGSITNNTASVQREGPTSQIPGLSNSADAAPVERTRGRRVGIFETDSDYVKLAKQGGQKGLLWHEETNVETKPNAQYKPPDWFSATESQEECPTKRTTPDNMTSEEQKESPSKGSAVRPNAPFGSDNKSAWEREADSLTSGKEKKTKANHVANQMQKMSLSSGNYQEANKYKRTSYDKKPAPVSMSKLLSFGYAEEDKKSPDDDESSVTSEPASSIAPEDELE</sequence>
<name>A0A9D3PNI3_MEGAT</name>
<feature type="compositionally biased region" description="Polar residues" evidence="1">
    <location>
        <begin position="14"/>
        <end position="38"/>
    </location>
</feature>
<comment type="caution">
    <text evidence="2">The sequence shown here is derived from an EMBL/GenBank/DDBJ whole genome shotgun (WGS) entry which is preliminary data.</text>
</comment>
<reference evidence="2" key="1">
    <citation type="submission" date="2021-01" db="EMBL/GenBank/DDBJ databases">
        <authorList>
            <person name="Zahm M."/>
            <person name="Roques C."/>
            <person name="Cabau C."/>
            <person name="Klopp C."/>
            <person name="Donnadieu C."/>
            <person name="Jouanno E."/>
            <person name="Lampietro C."/>
            <person name="Louis A."/>
            <person name="Herpin A."/>
            <person name="Echchiki A."/>
            <person name="Berthelot C."/>
            <person name="Parey E."/>
            <person name="Roest-Crollius H."/>
            <person name="Braasch I."/>
            <person name="Postlethwait J."/>
            <person name="Bobe J."/>
            <person name="Montfort J."/>
            <person name="Bouchez O."/>
            <person name="Begum T."/>
            <person name="Mejri S."/>
            <person name="Adams A."/>
            <person name="Chen W.-J."/>
            <person name="Guiguen Y."/>
        </authorList>
    </citation>
    <scope>NUCLEOTIDE SEQUENCE</scope>
    <source>
        <strain evidence="2">YG-15Mar2019-1</strain>
        <tissue evidence="2">Brain</tissue>
    </source>
</reference>
<keyword evidence="3" id="KW-1185">Reference proteome</keyword>
<accession>A0A9D3PNI3</accession>
<gene>
    <name evidence="2" type="ORF">MATL_G00183650</name>
</gene>
<dbReference type="InterPro" id="IPR040247">
    <property type="entry name" value="DUF5524"/>
</dbReference>
<evidence type="ECO:0000256" key="1">
    <source>
        <dbReference type="SAM" id="MobiDB-lite"/>
    </source>
</evidence>
<protein>
    <submittedName>
        <fullName evidence="2">Uncharacterized protein</fullName>
    </submittedName>
</protein>
<dbReference type="AlphaFoldDB" id="A0A9D3PNI3"/>
<proteinExistence type="predicted"/>
<dbReference type="PANTHER" id="PTHR31097:SF2">
    <property type="entry name" value="CHROMOSOME 7 OPEN READING FRAME 57"/>
    <property type="match status" value="1"/>
</dbReference>
<evidence type="ECO:0000313" key="3">
    <source>
        <dbReference type="Proteomes" id="UP001046870"/>
    </source>
</evidence>
<evidence type="ECO:0000313" key="2">
    <source>
        <dbReference type="EMBL" id="KAG7464093.1"/>
    </source>
</evidence>
<organism evidence="2 3">
    <name type="scientific">Megalops atlanticus</name>
    <name type="common">Tarpon</name>
    <name type="synonym">Clupea gigantea</name>
    <dbReference type="NCBI Taxonomy" id="7932"/>
    <lineage>
        <taxon>Eukaryota</taxon>
        <taxon>Metazoa</taxon>
        <taxon>Chordata</taxon>
        <taxon>Craniata</taxon>
        <taxon>Vertebrata</taxon>
        <taxon>Euteleostomi</taxon>
        <taxon>Actinopterygii</taxon>
        <taxon>Neopterygii</taxon>
        <taxon>Teleostei</taxon>
        <taxon>Elopiformes</taxon>
        <taxon>Megalopidae</taxon>
        <taxon>Megalops</taxon>
    </lineage>
</organism>
<feature type="compositionally biased region" description="Polar residues" evidence="1">
    <location>
        <begin position="162"/>
        <end position="178"/>
    </location>
</feature>
<dbReference type="Proteomes" id="UP001046870">
    <property type="component" value="Chromosome 15"/>
</dbReference>
<dbReference type="OrthoDB" id="10012494at2759"/>